<feature type="region of interest" description="Disordered" evidence="1">
    <location>
        <begin position="62"/>
        <end position="142"/>
    </location>
</feature>
<feature type="compositionally biased region" description="Basic and acidic residues" evidence="1">
    <location>
        <begin position="104"/>
        <end position="114"/>
    </location>
</feature>
<feature type="compositionally biased region" description="Polar residues" evidence="1">
    <location>
        <begin position="70"/>
        <end position="82"/>
    </location>
</feature>
<dbReference type="AlphaFoldDB" id="A0A9Q0Y2Z5"/>
<keyword evidence="3" id="KW-1185">Reference proteome</keyword>
<name>A0A9Q0Y2Z5_9SAUR</name>
<evidence type="ECO:0000256" key="1">
    <source>
        <dbReference type="SAM" id="MobiDB-lite"/>
    </source>
</evidence>
<accession>A0A9Q0Y2Z5</accession>
<dbReference type="EMBL" id="JAPFRF010000003">
    <property type="protein sequence ID" value="KAJ7338115.1"/>
    <property type="molecule type" value="Genomic_DNA"/>
</dbReference>
<organism evidence="2 3">
    <name type="scientific">Phrynocephalus forsythii</name>
    <dbReference type="NCBI Taxonomy" id="171643"/>
    <lineage>
        <taxon>Eukaryota</taxon>
        <taxon>Metazoa</taxon>
        <taxon>Chordata</taxon>
        <taxon>Craniata</taxon>
        <taxon>Vertebrata</taxon>
        <taxon>Euteleostomi</taxon>
        <taxon>Lepidosauria</taxon>
        <taxon>Squamata</taxon>
        <taxon>Bifurcata</taxon>
        <taxon>Unidentata</taxon>
        <taxon>Episquamata</taxon>
        <taxon>Toxicofera</taxon>
        <taxon>Iguania</taxon>
        <taxon>Acrodonta</taxon>
        <taxon>Agamidae</taxon>
        <taxon>Agaminae</taxon>
        <taxon>Phrynocephalus</taxon>
    </lineage>
</organism>
<gene>
    <name evidence="2" type="ORF">JRQ81_010699</name>
</gene>
<comment type="caution">
    <text evidence="2">The sequence shown here is derived from an EMBL/GenBank/DDBJ whole genome shotgun (WGS) entry which is preliminary data.</text>
</comment>
<protein>
    <submittedName>
        <fullName evidence="2">Uncharacterized protein</fullName>
    </submittedName>
</protein>
<evidence type="ECO:0000313" key="2">
    <source>
        <dbReference type="EMBL" id="KAJ7338115.1"/>
    </source>
</evidence>
<proteinExistence type="predicted"/>
<feature type="region of interest" description="Disordered" evidence="1">
    <location>
        <begin position="211"/>
        <end position="279"/>
    </location>
</feature>
<sequence length="301" mass="33005">MAQSALFYKCSRCGRKIPLTDGHSLCLYCLVDTHSTSSCAHCQKFTSQALRNRRHRLNAFLGEKSLKPQDMSSEAQRQTASSEALKASNLSKKVKTAATADAPAPKKAETDKHPPVSPQRSQPSASNPTLSPNRRSTSPVSVSSEAMLVASCHGSREDLASLYTDILLARPHSPRWAARDGTDPRSIPPYPPSPYHHFPAQYLHPSLPSMAQESCANPEPFARKHSEKRRCSVSPKDNLPSLKRSHHGTAAASETVRTDQAVLETRQRRSAGSIPSTSEPWLVLRSPYHPFPVPSFPPYPG</sequence>
<evidence type="ECO:0000313" key="3">
    <source>
        <dbReference type="Proteomes" id="UP001142489"/>
    </source>
</evidence>
<reference evidence="2" key="1">
    <citation type="journal article" date="2023" name="DNA Res.">
        <title>Chromosome-level genome assembly of Phrynocephalus forsythii using third-generation DNA sequencing and Hi-C analysis.</title>
        <authorList>
            <person name="Qi Y."/>
            <person name="Zhao W."/>
            <person name="Zhao Y."/>
            <person name="Niu C."/>
            <person name="Cao S."/>
            <person name="Zhang Y."/>
        </authorList>
    </citation>
    <scope>NUCLEOTIDE SEQUENCE</scope>
    <source>
        <tissue evidence="2">Muscle</tissue>
    </source>
</reference>
<feature type="compositionally biased region" description="Polar residues" evidence="1">
    <location>
        <begin position="118"/>
        <end position="142"/>
    </location>
</feature>
<dbReference type="Proteomes" id="UP001142489">
    <property type="component" value="Unassembled WGS sequence"/>
</dbReference>